<organism evidence="6 7">
    <name type="scientific">Nezara viridula</name>
    <name type="common">Southern green stink bug</name>
    <name type="synonym">Cimex viridulus</name>
    <dbReference type="NCBI Taxonomy" id="85310"/>
    <lineage>
        <taxon>Eukaryota</taxon>
        <taxon>Metazoa</taxon>
        <taxon>Ecdysozoa</taxon>
        <taxon>Arthropoda</taxon>
        <taxon>Hexapoda</taxon>
        <taxon>Insecta</taxon>
        <taxon>Pterygota</taxon>
        <taxon>Neoptera</taxon>
        <taxon>Paraneoptera</taxon>
        <taxon>Hemiptera</taxon>
        <taxon>Heteroptera</taxon>
        <taxon>Panheteroptera</taxon>
        <taxon>Pentatomomorpha</taxon>
        <taxon>Pentatomoidea</taxon>
        <taxon>Pentatomidae</taxon>
        <taxon>Pentatominae</taxon>
        <taxon>Nezara</taxon>
    </lineage>
</organism>
<accession>A0A9P0HKM7</accession>
<dbReference type="GO" id="GO:0005634">
    <property type="term" value="C:nucleus"/>
    <property type="evidence" value="ECO:0007669"/>
    <property type="project" value="UniProtKB-SubCell"/>
</dbReference>
<dbReference type="GO" id="GO:0140672">
    <property type="term" value="C:ATAC complex"/>
    <property type="evidence" value="ECO:0007669"/>
    <property type="project" value="UniProtKB-ARBA"/>
</dbReference>
<name>A0A9P0HKM7_NEZVI</name>
<sequence>MNIFTNQPAIHTSKMIEKQSNVNWNVEDELKLLNAISNCGLGNWEDIASLVQPYTPSQCEKHYFDKFAKDFDGIREPPLCSNNCKIQIKNAGPDISSSVHVWQMNNMLASMKWREQRPITCEFPHVKNLTCSVPCTGYSNIRSDFLVEYNDNAESILKLISMNQQEEPVADEDSDLIAEMEQALLQSYNSCLDERNYRKRIVRNHGLVDRRKTYTMLQRLEVPFGKQTLKALVPVMRFLSGPEFDFLVERLKYQNEIRINLSSFIDYRRNGLIYLDTIDIYKKLKNKRLKYHAELQYERNMCRLDDKAPQRKPTQPLALENLPGYNLLSEDEKLLCSTNRIVPETYNSFKELLITECKKHDGLKLAQARTLIKIDVNKTRKIYDYLLSLKLIWQPEET</sequence>
<feature type="domain" description="SWIRM" evidence="4">
    <location>
        <begin position="308"/>
        <end position="398"/>
    </location>
</feature>
<evidence type="ECO:0008006" key="8">
    <source>
        <dbReference type="Google" id="ProtNLM"/>
    </source>
</evidence>
<dbReference type="GO" id="GO:0006357">
    <property type="term" value="P:regulation of transcription by RNA polymerase II"/>
    <property type="evidence" value="ECO:0007669"/>
    <property type="project" value="TreeGrafter"/>
</dbReference>
<dbReference type="FunFam" id="1.10.10.10:FF:000087">
    <property type="entry name" value="Transcriptional adapter 2"/>
    <property type="match status" value="1"/>
</dbReference>
<evidence type="ECO:0000259" key="4">
    <source>
        <dbReference type="PROSITE" id="PS50934"/>
    </source>
</evidence>
<evidence type="ECO:0000313" key="7">
    <source>
        <dbReference type="Proteomes" id="UP001152798"/>
    </source>
</evidence>
<dbReference type="SMART" id="SM00717">
    <property type="entry name" value="SANT"/>
    <property type="match status" value="1"/>
</dbReference>
<dbReference type="EMBL" id="OV725082">
    <property type="protein sequence ID" value="CAH1404383.1"/>
    <property type="molecule type" value="Genomic_DNA"/>
</dbReference>
<dbReference type="OrthoDB" id="270417at2759"/>
<protein>
    <recommendedName>
        <fullName evidence="8">Transcriptional adapter</fullName>
    </recommendedName>
</protein>
<dbReference type="Pfam" id="PF00249">
    <property type="entry name" value="Myb_DNA-binding"/>
    <property type="match status" value="1"/>
</dbReference>
<dbReference type="GO" id="GO:0006338">
    <property type="term" value="P:chromatin remodeling"/>
    <property type="evidence" value="ECO:0007669"/>
    <property type="project" value="TreeGrafter"/>
</dbReference>
<dbReference type="SUPFAM" id="SSF46689">
    <property type="entry name" value="Homeodomain-like"/>
    <property type="match status" value="2"/>
</dbReference>
<evidence type="ECO:0000256" key="1">
    <source>
        <dbReference type="ARBA" id="ARBA00004123"/>
    </source>
</evidence>
<dbReference type="PROSITE" id="PS51293">
    <property type="entry name" value="SANT"/>
    <property type="match status" value="1"/>
</dbReference>
<dbReference type="PANTHER" id="PTHR12374">
    <property type="entry name" value="TRANSCRIPTIONAL ADAPTOR 2 ADA2 -RELATED"/>
    <property type="match status" value="1"/>
</dbReference>
<dbReference type="PROSITE" id="PS50934">
    <property type="entry name" value="SWIRM"/>
    <property type="match status" value="1"/>
</dbReference>
<dbReference type="InterPro" id="IPR009057">
    <property type="entry name" value="Homeodomain-like_sf"/>
</dbReference>
<feature type="domain" description="Myb-like" evidence="3">
    <location>
        <begin position="23"/>
        <end position="67"/>
    </location>
</feature>
<evidence type="ECO:0000259" key="5">
    <source>
        <dbReference type="PROSITE" id="PS51293"/>
    </source>
</evidence>
<dbReference type="PANTHER" id="PTHR12374:SF20">
    <property type="entry name" value="TRANSCRIPTIONAL ADAPTER 2-ALPHA"/>
    <property type="match status" value="1"/>
</dbReference>
<dbReference type="InterPro" id="IPR036388">
    <property type="entry name" value="WH-like_DNA-bd_sf"/>
</dbReference>
<dbReference type="PROSITE" id="PS50090">
    <property type="entry name" value="MYB_LIKE"/>
    <property type="match status" value="1"/>
</dbReference>
<comment type="subcellular location">
    <subcellularLocation>
        <location evidence="1">Nucleus</location>
    </subcellularLocation>
</comment>
<evidence type="ECO:0000313" key="6">
    <source>
        <dbReference type="EMBL" id="CAH1404383.1"/>
    </source>
</evidence>
<reference evidence="6" key="1">
    <citation type="submission" date="2022-01" db="EMBL/GenBank/DDBJ databases">
        <authorList>
            <person name="King R."/>
        </authorList>
    </citation>
    <scope>NUCLEOTIDE SEQUENCE</scope>
</reference>
<dbReference type="GO" id="GO:0003682">
    <property type="term" value="F:chromatin binding"/>
    <property type="evidence" value="ECO:0007669"/>
    <property type="project" value="TreeGrafter"/>
</dbReference>
<dbReference type="Pfam" id="PF22941">
    <property type="entry name" value="TADA2A-like_3rd"/>
    <property type="match status" value="1"/>
</dbReference>
<evidence type="ECO:0000259" key="3">
    <source>
        <dbReference type="PROSITE" id="PS50090"/>
    </source>
</evidence>
<gene>
    <name evidence="6" type="ORF">NEZAVI_LOCUS12802</name>
</gene>
<dbReference type="InterPro" id="IPR055141">
    <property type="entry name" value="TADA2A_B-like_dom"/>
</dbReference>
<dbReference type="InterPro" id="IPR017884">
    <property type="entry name" value="SANT_dom"/>
</dbReference>
<keyword evidence="2" id="KW-0539">Nucleus</keyword>
<proteinExistence type="predicted"/>
<dbReference type="InterPro" id="IPR007526">
    <property type="entry name" value="SWIRM"/>
</dbReference>
<dbReference type="AlphaFoldDB" id="A0A9P0HKM7"/>
<dbReference type="Gene3D" id="1.10.10.10">
    <property type="entry name" value="Winged helix-like DNA-binding domain superfamily/Winged helix DNA-binding domain"/>
    <property type="match status" value="1"/>
</dbReference>
<dbReference type="Proteomes" id="UP001152798">
    <property type="component" value="Chromosome 6"/>
</dbReference>
<keyword evidence="7" id="KW-1185">Reference proteome</keyword>
<evidence type="ECO:0000256" key="2">
    <source>
        <dbReference type="ARBA" id="ARBA00023242"/>
    </source>
</evidence>
<dbReference type="GO" id="GO:0003713">
    <property type="term" value="F:transcription coactivator activity"/>
    <property type="evidence" value="ECO:0007669"/>
    <property type="project" value="TreeGrafter"/>
</dbReference>
<feature type="domain" description="SANT" evidence="5">
    <location>
        <begin position="19"/>
        <end position="71"/>
    </location>
</feature>
<dbReference type="Gene3D" id="1.10.10.60">
    <property type="entry name" value="Homeodomain-like"/>
    <property type="match status" value="1"/>
</dbReference>
<dbReference type="CDD" id="cd00167">
    <property type="entry name" value="SANT"/>
    <property type="match status" value="1"/>
</dbReference>
<dbReference type="InterPro" id="IPR001005">
    <property type="entry name" value="SANT/Myb"/>
</dbReference>